<dbReference type="FunCoup" id="A0A448YK10">
    <property type="interactions" value="743"/>
</dbReference>
<accession>A0A448YK10</accession>
<dbReference type="SUPFAM" id="SSF53800">
    <property type="entry name" value="Chelatase"/>
    <property type="match status" value="1"/>
</dbReference>
<dbReference type="InParanoid" id="A0A448YK10"/>
<keyword evidence="9" id="KW-1185">Reference proteome</keyword>
<name>A0A448YK10_BRENA</name>
<dbReference type="FunFam" id="3.40.50.1400:FF:000001">
    <property type="entry name" value="Ferrochelatase"/>
    <property type="match status" value="1"/>
</dbReference>
<dbReference type="NCBIfam" id="TIGR00109">
    <property type="entry name" value="hemH"/>
    <property type="match status" value="1"/>
</dbReference>
<evidence type="ECO:0000256" key="3">
    <source>
        <dbReference type="ARBA" id="ARBA00023004"/>
    </source>
</evidence>
<dbReference type="CDD" id="cd00419">
    <property type="entry name" value="Ferrochelatase_C"/>
    <property type="match status" value="1"/>
</dbReference>
<keyword evidence="7" id="KW-0472">Membrane</keyword>
<keyword evidence="7" id="KW-0999">Mitochondrion inner membrane</keyword>
<dbReference type="HAMAP" id="MF_00323">
    <property type="entry name" value="Ferrochelatase"/>
    <property type="match status" value="1"/>
</dbReference>
<dbReference type="GO" id="GO:0005743">
    <property type="term" value="C:mitochondrial inner membrane"/>
    <property type="evidence" value="ECO:0007669"/>
    <property type="project" value="UniProtKB-SubCell"/>
</dbReference>
<dbReference type="PROSITE" id="PS00534">
    <property type="entry name" value="FERROCHELATASE"/>
    <property type="match status" value="1"/>
</dbReference>
<dbReference type="PANTHER" id="PTHR11108">
    <property type="entry name" value="FERROCHELATASE"/>
    <property type="match status" value="1"/>
</dbReference>
<protein>
    <recommendedName>
        <fullName evidence="7">Ferrochelatase</fullName>
        <ecNumber evidence="7">4.98.1.1</ecNumber>
    </recommendedName>
</protein>
<gene>
    <name evidence="8" type="ORF">BRENAR_LOCUS1943</name>
</gene>
<keyword evidence="6 7" id="KW-0627">Porphyrin biosynthesis</keyword>
<dbReference type="CDD" id="cd03411">
    <property type="entry name" value="Ferrochelatase_N"/>
    <property type="match status" value="1"/>
</dbReference>
<dbReference type="InterPro" id="IPR001015">
    <property type="entry name" value="Ferrochelatase"/>
</dbReference>
<sequence length="348" mass="39605">MGGPSTVKETGEFLYNLFSDGDLIPFGRFQPYIARFIAKRRTPMIEQRYDQIGGGSPIRKWSELQVETVCKRLDEIMPETAPHLPYVAFRYANPLTAETYKQMLKDGVTRAVAFSQYPQFSYSTTASSINDLYRTAKKVDPSHRIAWSVIDRWPQHPCLVDSFARHIQDSLMKFPEEVRNQVVILFSAHSLPLTVINRGDAYPAEVAATVYAVMQKLKFQNPYRLTWQSQVGPMPWMGPQTKDIAKKLLEGSHVPGIVTVPIAFTSDHIETLHEIDIELKDELAEPERLVRCESLNGDPKFLEGLADLVRDHLKSGQLYSEQLPLDYKLGRAHNVFGDPSDFFGRRTT</sequence>
<dbReference type="EMBL" id="CAACVR010000011">
    <property type="protein sequence ID" value="VEU21208.1"/>
    <property type="molecule type" value="Genomic_DNA"/>
</dbReference>
<evidence type="ECO:0000256" key="5">
    <source>
        <dbReference type="ARBA" id="ARBA00023239"/>
    </source>
</evidence>
<organism evidence="8 9">
    <name type="scientific">Brettanomyces naardenensis</name>
    <name type="common">Yeast</name>
    <dbReference type="NCBI Taxonomy" id="13370"/>
    <lineage>
        <taxon>Eukaryota</taxon>
        <taxon>Fungi</taxon>
        <taxon>Dikarya</taxon>
        <taxon>Ascomycota</taxon>
        <taxon>Saccharomycotina</taxon>
        <taxon>Pichiomycetes</taxon>
        <taxon>Pichiales</taxon>
        <taxon>Pichiaceae</taxon>
        <taxon>Brettanomyces</taxon>
    </lineage>
</organism>
<keyword evidence="4 7" id="KW-0350">Heme biosynthesis</keyword>
<reference evidence="8 9" key="1">
    <citation type="submission" date="2018-12" db="EMBL/GenBank/DDBJ databases">
        <authorList>
            <person name="Tiukova I."/>
            <person name="Dainat J."/>
        </authorList>
    </citation>
    <scope>NUCLEOTIDE SEQUENCE [LARGE SCALE GENOMIC DNA]</scope>
</reference>
<evidence type="ECO:0000256" key="7">
    <source>
        <dbReference type="RuleBase" id="RU000607"/>
    </source>
</evidence>
<dbReference type="AlphaFoldDB" id="A0A448YK10"/>
<keyword evidence="7" id="KW-0496">Mitochondrion</keyword>
<dbReference type="InterPro" id="IPR019772">
    <property type="entry name" value="Ferrochelatase_AS"/>
</dbReference>
<proteinExistence type="inferred from homology"/>
<evidence type="ECO:0000256" key="2">
    <source>
        <dbReference type="ARBA" id="ARBA00007718"/>
    </source>
</evidence>
<dbReference type="OrthoDB" id="1323at2759"/>
<dbReference type="InterPro" id="IPR033644">
    <property type="entry name" value="Ferrochelatase_C"/>
</dbReference>
<keyword evidence="5 7" id="KW-0456">Lyase</keyword>
<evidence type="ECO:0000313" key="9">
    <source>
        <dbReference type="Proteomes" id="UP000290900"/>
    </source>
</evidence>
<comment type="subcellular location">
    <subcellularLocation>
        <location evidence="7">Mitochondrion inner membrane</location>
    </subcellularLocation>
</comment>
<keyword evidence="3 7" id="KW-0408">Iron</keyword>
<dbReference type="PANTHER" id="PTHR11108:SF1">
    <property type="entry name" value="FERROCHELATASE, MITOCHONDRIAL"/>
    <property type="match status" value="1"/>
</dbReference>
<comment type="function">
    <text evidence="7">Catalyzes the ferrous insertion into protoporphyrin IX.</text>
</comment>
<dbReference type="GO" id="GO:0004325">
    <property type="term" value="F:ferrochelatase activity"/>
    <property type="evidence" value="ECO:0007669"/>
    <property type="project" value="UniProtKB-UniRule"/>
</dbReference>
<dbReference type="Pfam" id="PF00762">
    <property type="entry name" value="Ferrochelatase"/>
    <property type="match status" value="1"/>
</dbReference>
<dbReference type="GO" id="GO:0006783">
    <property type="term" value="P:heme biosynthetic process"/>
    <property type="evidence" value="ECO:0007669"/>
    <property type="project" value="UniProtKB-UniRule"/>
</dbReference>
<dbReference type="EC" id="4.98.1.1" evidence="7"/>
<dbReference type="InterPro" id="IPR033659">
    <property type="entry name" value="Ferrochelatase_N"/>
</dbReference>
<evidence type="ECO:0000256" key="4">
    <source>
        <dbReference type="ARBA" id="ARBA00023133"/>
    </source>
</evidence>
<dbReference type="STRING" id="13370.A0A448YK10"/>
<evidence type="ECO:0000256" key="6">
    <source>
        <dbReference type="ARBA" id="ARBA00023244"/>
    </source>
</evidence>
<dbReference type="Gene3D" id="3.40.50.1400">
    <property type="match status" value="2"/>
</dbReference>
<comment type="catalytic activity">
    <reaction evidence="7">
        <text>heme b + 2 H(+) = protoporphyrin IX + Fe(2+)</text>
        <dbReference type="Rhea" id="RHEA:22584"/>
        <dbReference type="ChEBI" id="CHEBI:15378"/>
        <dbReference type="ChEBI" id="CHEBI:29033"/>
        <dbReference type="ChEBI" id="CHEBI:57306"/>
        <dbReference type="ChEBI" id="CHEBI:60344"/>
        <dbReference type="EC" id="4.98.1.1"/>
    </reaction>
</comment>
<evidence type="ECO:0000256" key="1">
    <source>
        <dbReference type="ARBA" id="ARBA00004943"/>
    </source>
</evidence>
<comment type="pathway">
    <text evidence="1 7">Porphyrin-containing compound metabolism; protoheme biosynthesis; protoheme from protoporphyrin-IX: step 1/1.</text>
</comment>
<evidence type="ECO:0000313" key="8">
    <source>
        <dbReference type="EMBL" id="VEU21208.1"/>
    </source>
</evidence>
<dbReference type="Proteomes" id="UP000290900">
    <property type="component" value="Unassembled WGS sequence"/>
</dbReference>
<comment type="similarity">
    <text evidence="2 7">Belongs to the ferrochelatase family.</text>
</comment>
<dbReference type="UniPathway" id="UPA00252">
    <property type="reaction ID" value="UER00325"/>
</dbReference>